<name>A0ABQ2V5X4_9ACTN</name>
<evidence type="ECO:0000256" key="1">
    <source>
        <dbReference type="ARBA" id="ARBA00022737"/>
    </source>
</evidence>
<evidence type="ECO:0000256" key="2">
    <source>
        <dbReference type="SAM" id="SignalP"/>
    </source>
</evidence>
<keyword evidence="1" id="KW-0677">Repeat</keyword>
<comment type="caution">
    <text evidence="4">The sequence shown here is derived from an EMBL/GenBank/DDBJ whole genome shotgun (WGS) entry which is preliminary data.</text>
</comment>
<keyword evidence="5" id="KW-1185">Reference proteome</keyword>
<dbReference type="Pfam" id="PF25390">
    <property type="entry name" value="WD40_RLD"/>
    <property type="match status" value="1"/>
</dbReference>
<protein>
    <recommendedName>
        <fullName evidence="3">RCC1-like domain-containing protein</fullName>
    </recommendedName>
</protein>
<evidence type="ECO:0000259" key="3">
    <source>
        <dbReference type="Pfam" id="PF25390"/>
    </source>
</evidence>
<feature type="domain" description="RCC1-like" evidence="3">
    <location>
        <begin position="28"/>
        <end position="383"/>
    </location>
</feature>
<keyword evidence="2" id="KW-0732">Signal</keyword>
<proteinExistence type="predicted"/>
<gene>
    <name evidence="4" type="ORF">GCM10010211_39990</name>
</gene>
<dbReference type="PANTHER" id="PTHR22870">
    <property type="entry name" value="REGULATOR OF CHROMOSOME CONDENSATION"/>
    <property type="match status" value="1"/>
</dbReference>
<dbReference type="InterPro" id="IPR009091">
    <property type="entry name" value="RCC1/BLIP-II"/>
</dbReference>
<evidence type="ECO:0000313" key="5">
    <source>
        <dbReference type="Proteomes" id="UP000654471"/>
    </source>
</evidence>
<dbReference type="Gene3D" id="2.130.10.30">
    <property type="entry name" value="Regulator of chromosome condensation 1/beta-lactamase-inhibitor protein II"/>
    <property type="match status" value="2"/>
</dbReference>
<dbReference type="PROSITE" id="PS50012">
    <property type="entry name" value="RCC1_3"/>
    <property type="match status" value="6"/>
</dbReference>
<dbReference type="PANTHER" id="PTHR22870:SF408">
    <property type="entry name" value="OS09G0560450 PROTEIN"/>
    <property type="match status" value="1"/>
</dbReference>
<sequence>MAPVVAAVLAALAGPAVTGPAQAAPGPEVFSWGAGDAGQLGSGGTGDRWSPGPVMGLHRGEVRRISAGGTGSGDSFAVAQLENGTVRAWGHGSAGQLGNGSRADRGTPDVVNGLRDVNDVAAGGAHALAISKGRVWAWGDNGDGQLGNNRSGDDSTAPVRVPSIFMARQVAAGCDFSLALMEDGTVWSWGNGARGQLGTGDRKSESVPQEVKGLSHISEIAAGCHHGLARTEDGTVWTWGDNLKGQLGDGTGKSNSAEPVKARWLRDIRRITAGADHSFAIRNDDTVYGWGENRDGQLLESDPSDGTGVSRTNRNTPVAIDALEGARDLAAGRGHDLAILDDKVVAWGANGEGQLGDGTAHARFAPVTAARGDFHHVAASLAGNSSYAY</sequence>
<feature type="signal peptide" evidence="2">
    <location>
        <begin position="1"/>
        <end position="23"/>
    </location>
</feature>
<evidence type="ECO:0000313" key="4">
    <source>
        <dbReference type="EMBL" id="GGU70337.1"/>
    </source>
</evidence>
<dbReference type="Proteomes" id="UP000654471">
    <property type="component" value="Unassembled WGS sequence"/>
</dbReference>
<dbReference type="InterPro" id="IPR051210">
    <property type="entry name" value="Ub_ligase/GEF_domain"/>
</dbReference>
<dbReference type="SUPFAM" id="SSF50985">
    <property type="entry name" value="RCC1/BLIP-II"/>
    <property type="match status" value="2"/>
</dbReference>
<feature type="chain" id="PRO_5046145071" description="RCC1-like domain-containing protein" evidence="2">
    <location>
        <begin position="24"/>
        <end position="389"/>
    </location>
</feature>
<dbReference type="PROSITE" id="PS00626">
    <property type="entry name" value="RCC1_2"/>
    <property type="match status" value="1"/>
</dbReference>
<dbReference type="EMBL" id="BMRP01000013">
    <property type="protein sequence ID" value="GGU70337.1"/>
    <property type="molecule type" value="Genomic_DNA"/>
</dbReference>
<reference evidence="5" key="1">
    <citation type="journal article" date="2019" name="Int. J. Syst. Evol. Microbiol.">
        <title>The Global Catalogue of Microorganisms (GCM) 10K type strain sequencing project: providing services to taxonomists for standard genome sequencing and annotation.</title>
        <authorList>
            <consortium name="The Broad Institute Genomics Platform"/>
            <consortium name="The Broad Institute Genome Sequencing Center for Infectious Disease"/>
            <person name="Wu L."/>
            <person name="Ma J."/>
        </authorList>
    </citation>
    <scope>NUCLEOTIDE SEQUENCE [LARGE SCALE GENOMIC DNA]</scope>
    <source>
        <strain evidence="5">JCM 3399</strain>
    </source>
</reference>
<dbReference type="InterPro" id="IPR058923">
    <property type="entry name" value="RCC1-like_dom"/>
</dbReference>
<dbReference type="InterPro" id="IPR000408">
    <property type="entry name" value="Reg_chr_condens"/>
</dbReference>
<organism evidence="4 5">
    <name type="scientific">Streptomyces albospinus</name>
    <dbReference type="NCBI Taxonomy" id="285515"/>
    <lineage>
        <taxon>Bacteria</taxon>
        <taxon>Bacillati</taxon>
        <taxon>Actinomycetota</taxon>
        <taxon>Actinomycetes</taxon>
        <taxon>Kitasatosporales</taxon>
        <taxon>Streptomycetaceae</taxon>
        <taxon>Streptomyces</taxon>
    </lineage>
</organism>
<dbReference type="PRINTS" id="PR00633">
    <property type="entry name" value="RCCNDNSATION"/>
</dbReference>
<accession>A0ABQ2V5X4</accession>